<evidence type="ECO:0000313" key="3">
    <source>
        <dbReference type="EMBL" id="JAG73713.1"/>
    </source>
</evidence>
<evidence type="ECO:0000256" key="1">
    <source>
        <dbReference type="ARBA" id="ARBA00010057"/>
    </source>
</evidence>
<proteinExistence type="inferred from homology"/>
<dbReference type="Gene3D" id="1.10.750.10">
    <property type="entry name" value="von Hippel-Lindau disease tumour suppressor, alpha domain"/>
    <property type="match status" value="1"/>
</dbReference>
<name>A0A0C9RAS8_9HYME</name>
<dbReference type="EMBL" id="GBYB01003946">
    <property type="protein sequence ID" value="JAG73713.1"/>
    <property type="molecule type" value="Transcribed_RNA"/>
</dbReference>
<sequence length="162" mass="19138">MGTNDAPQILRSIDHLHSSFVRFINTTAHDVEVLWIDYEGLAVRYGILNPGDRLDINTFASHPWIFVEKDTRDRFVVDGKNVFLPQPWFARYLDMPRHELPQRIERIEVNITLPIYTLRDLSLRVIKRRLRHDYHAFLLEIPQSLQYELASMLPRKGDFAEP</sequence>
<comment type="similarity">
    <text evidence="1">Belongs to the VHL family.</text>
</comment>
<dbReference type="CDD" id="cd05468">
    <property type="entry name" value="pVHL"/>
    <property type="match status" value="1"/>
</dbReference>
<dbReference type="InterPro" id="IPR022772">
    <property type="entry name" value="VHL_tumour_suppress_b/a_dom"/>
</dbReference>
<evidence type="ECO:0000259" key="2">
    <source>
        <dbReference type="Pfam" id="PF01847"/>
    </source>
</evidence>
<dbReference type="InterPro" id="IPR037139">
    <property type="entry name" value="VHL_alpha_dom_sf"/>
</dbReference>
<dbReference type="FunFam" id="2.60.40.780:FF:000001">
    <property type="entry name" value="von Hippel-Lindau disease tumor suppressor"/>
    <property type="match status" value="1"/>
</dbReference>
<reference evidence="3" key="1">
    <citation type="submission" date="2015-01" db="EMBL/GenBank/DDBJ databases">
        <title>Transcriptome Assembly of Fopius arisanus.</title>
        <authorList>
            <person name="Geib S."/>
        </authorList>
    </citation>
    <scope>NUCLEOTIDE SEQUENCE</scope>
</reference>
<dbReference type="SUPFAM" id="SSF49468">
    <property type="entry name" value="VHL"/>
    <property type="match status" value="1"/>
</dbReference>
<gene>
    <name evidence="3" type="primary">Vhl</name>
    <name evidence="3" type="ORF">g.11262</name>
</gene>
<organism evidence="3">
    <name type="scientific">Fopius arisanus</name>
    <dbReference type="NCBI Taxonomy" id="64838"/>
    <lineage>
        <taxon>Eukaryota</taxon>
        <taxon>Metazoa</taxon>
        <taxon>Ecdysozoa</taxon>
        <taxon>Arthropoda</taxon>
        <taxon>Hexapoda</taxon>
        <taxon>Insecta</taxon>
        <taxon>Pterygota</taxon>
        <taxon>Neoptera</taxon>
        <taxon>Endopterygota</taxon>
        <taxon>Hymenoptera</taxon>
        <taxon>Apocrita</taxon>
        <taxon>Ichneumonoidea</taxon>
        <taxon>Braconidae</taxon>
        <taxon>Opiinae</taxon>
        <taxon>Fopius</taxon>
    </lineage>
</organism>
<feature type="domain" description="von Hippel-Lindau disease tumour suppressor beta" evidence="2">
    <location>
        <begin position="11"/>
        <end position="86"/>
    </location>
</feature>
<dbReference type="Pfam" id="PF01847">
    <property type="entry name" value="VHL"/>
    <property type="match status" value="1"/>
</dbReference>
<dbReference type="InterPro" id="IPR037140">
    <property type="entry name" value="VHL_beta_dom_sf"/>
</dbReference>
<dbReference type="InterPro" id="IPR024053">
    <property type="entry name" value="VHL_beta_dom"/>
</dbReference>
<accession>A0A0C9RAS8</accession>
<dbReference type="InterPro" id="IPR036208">
    <property type="entry name" value="VHL_sf"/>
</dbReference>
<dbReference type="AlphaFoldDB" id="A0A0C9RAS8"/>
<dbReference type="Gene3D" id="2.60.40.780">
    <property type="entry name" value="von Hippel-Lindau disease tumour suppressor, beta domain"/>
    <property type="match status" value="1"/>
</dbReference>
<protein>
    <submittedName>
        <fullName evidence="3">Vhl protein</fullName>
    </submittedName>
</protein>